<dbReference type="GO" id="GO:0004527">
    <property type="term" value="F:exonuclease activity"/>
    <property type="evidence" value="ECO:0007669"/>
    <property type="project" value="UniProtKB-KW"/>
</dbReference>
<evidence type="ECO:0000259" key="2">
    <source>
        <dbReference type="Pfam" id="PF13476"/>
    </source>
</evidence>
<dbReference type="GO" id="GO:0016887">
    <property type="term" value="F:ATP hydrolysis activity"/>
    <property type="evidence" value="ECO:0007669"/>
    <property type="project" value="InterPro"/>
</dbReference>
<feature type="coiled-coil region" evidence="1">
    <location>
        <begin position="184"/>
        <end position="263"/>
    </location>
</feature>
<dbReference type="Gene3D" id="3.40.50.300">
    <property type="entry name" value="P-loop containing nucleotide triphosphate hydrolases"/>
    <property type="match status" value="2"/>
</dbReference>
<dbReference type="Pfam" id="PF13558">
    <property type="entry name" value="SbcC_Walker_B"/>
    <property type="match status" value="1"/>
</dbReference>
<dbReference type="RefSeq" id="WP_140605318.1">
    <property type="nucleotide sequence ID" value="NZ_SAWY01000038.1"/>
</dbReference>
<feature type="domain" description="Rad50/SbcC-type AAA" evidence="2">
    <location>
        <begin position="6"/>
        <end position="206"/>
    </location>
</feature>
<feature type="coiled-coil region" evidence="1">
    <location>
        <begin position="447"/>
        <end position="498"/>
    </location>
</feature>
<dbReference type="PANTHER" id="PTHR32114:SF2">
    <property type="entry name" value="ABC TRANSPORTER ABCH.3"/>
    <property type="match status" value="1"/>
</dbReference>
<accession>A0A502KNP5</accession>
<dbReference type="SUPFAM" id="SSF52540">
    <property type="entry name" value="P-loop containing nucleoside triphosphate hydrolases"/>
    <property type="match status" value="1"/>
</dbReference>
<evidence type="ECO:0000313" key="3">
    <source>
        <dbReference type="EMBL" id="TPH12874.1"/>
    </source>
</evidence>
<dbReference type="OrthoDB" id="9795626at2"/>
<dbReference type="InterPro" id="IPR038729">
    <property type="entry name" value="Rad50/SbcC_AAA"/>
</dbReference>
<keyword evidence="1" id="KW-0175">Coiled coil</keyword>
<keyword evidence="4" id="KW-1185">Reference proteome</keyword>
<feature type="coiled-coil region" evidence="1">
    <location>
        <begin position="550"/>
        <end position="584"/>
    </location>
</feature>
<name>A0A502KNP5_9GAMM</name>
<feature type="coiled-coil region" evidence="1">
    <location>
        <begin position="930"/>
        <end position="957"/>
    </location>
</feature>
<keyword evidence="3" id="KW-0540">Nuclease</keyword>
<proteinExistence type="predicted"/>
<dbReference type="AlphaFoldDB" id="A0A502KNP5"/>
<dbReference type="Pfam" id="PF13476">
    <property type="entry name" value="AAA_23"/>
    <property type="match status" value="1"/>
</dbReference>
<dbReference type="EMBL" id="SAWY01000038">
    <property type="protein sequence ID" value="TPH12874.1"/>
    <property type="molecule type" value="Genomic_DNA"/>
</dbReference>
<evidence type="ECO:0000256" key="1">
    <source>
        <dbReference type="SAM" id="Coils"/>
    </source>
</evidence>
<dbReference type="Proteomes" id="UP000315303">
    <property type="component" value="Unassembled WGS sequence"/>
</dbReference>
<protein>
    <submittedName>
        <fullName evidence="3">Exonuclease SbcC</fullName>
    </submittedName>
</protein>
<evidence type="ECO:0000313" key="4">
    <source>
        <dbReference type="Proteomes" id="UP000315303"/>
    </source>
</evidence>
<sequence length="1275" mass="144399">MKILTLRFENINALKGSWKLDFTDTPFDGNSLFAITGATGAGKTTLLDAICLALYHKTPRLEVSKSQNLLMTRHTSHCMAEVEFEVQGQGYRAFWSQKRARNKVDGNLLEPVAELAQLDGVILAEKLKDVRAMVAEITGLNFSRFTKSMMLCQGAFSAFLNAKPNDRAQLLEQLTGTEIYGVISQKVYQNHKEAEQKLQLLQAETKGVELLSDDEIERIENEIALLITQEKQTNEQLDRNHQLQRWLANVNDNESQLNDIREQQAQVVKRQQESKEDLARLSQAKPAEALREPYNQYQQAVKQLSESSHTVKQIESQLSESSIQLTKSMEELALIQKNVASQELTFKQDEKILIEKITPLELQLAQQDAALQASKTELNALQQSISSMNSARDKCQAEQSAINKTLLQQQTFISNNASFEVLNEKLPLWASQFEHLQGKFFEVQTIEQQYNDQLTNQQNLLKEQKQLASKSESGQQQIQGIQLALEQVEGKKETLLSEYQESYPWLELSEKSLNNSTALTDLLMQLQEQHHSWQQTQQLSTRFIKLTSDILQLNQQLTEDEKVKAQLTEKLALMRADFSALNQQQTDVENLLTQQRAIMALSDHRAKLEPNNACPLCGSLEHPYIENYQIINGNEHEERLLKIKVHKSTLEAEGKLLNQQHSDIQATINASINSKQAMGEELQAIEQQWQSMSLGLPKGVELSNSDHIAEQVHLTLTVLQATQTLQATFIQIEQEQQSKQQQLTHIEKQASDLQSDMAVLQANIINIENSLMTNSKQVELLKAEYEQIKQSVFNDILSNQFSLPILSFEQPAEQVKPENSDVENEQVWLAHLSEKLDNFLSTKEAIESSEKRLVDINQQLFLHTSQLEQLSEQQQSLVQQNIALQVDNTNQKTLRVTMYGELSIHGRVEQVVENVREYIESCRKKNKASLKSIETENQQLVQKNQHLHGQLSSAKEQFVREEMLKSSTELNWRDALSASVFENEQAFQLALISPEIKADLEHLAQQIDDENKRILALKQTAEKQQTLLLRERENFEQQGVTILGNEELTAELEASKSLLKNQQMQLGSHQQLISQHVENVKKQQALLSNITRAMRELDDLSHLNSLVGSADGAKFRKFAQGLTLNYLVHLANEQLTKLHGRYQLQCQQSDNLALAVLDTWQGDVIRDTKTLSGGESFLVSLALALALSDLVSNKTCIDSLFLDEGFGTLDSDTLEIALDALDTLNASGKMIGIISHVEALKERIAVQIKVEKQNGLGISRLDKQFEFIKSTDNLA</sequence>
<keyword evidence="3" id="KW-0269">Exonuclease</keyword>
<reference evidence="3 4" key="1">
    <citation type="submission" date="2019-01" db="EMBL/GenBank/DDBJ databases">
        <title>Litorilituus lipolytica sp. nov., isolated from intertidal sand of the Yellow Sea in China.</title>
        <authorList>
            <person name="Liu A."/>
        </authorList>
    </citation>
    <scope>NUCLEOTIDE SEQUENCE [LARGE SCALE GENOMIC DNA]</scope>
    <source>
        <strain evidence="3 4">RZ04</strain>
    </source>
</reference>
<keyword evidence="3" id="KW-0378">Hydrolase</keyword>
<feature type="coiled-coil region" evidence="1">
    <location>
        <begin position="364"/>
        <end position="398"/>
    </location>
</feature>
<feature type="coiled-coil region" evidence="1">
    <location>
        <begin position="743"/>
        <end position="770"/>
    </location>
</feature>
<dbReference type="GO" id="GO:0006302">
    <property type="term" value="P:double-strand break repair"/>
    <property type="evidence" value="ECO:0007669"/>
    <property type="project" value="InterPro"/>
</dbReference>
<feature type="coiled-coil region" evidence="1">
    <location>
        <begin position="1000"/>
        <end position="1065"/>
    </location>
</feature>
<dbReference type="PANTHER" id="PTHR32114">
    <property type="entry name" value="ABC TRANSPORTER ABCH.3"/>
    <property type="match status" value="1"/>
</dbReference>
<organism evidence="3 4">
    <name type="scientific">Litorilituus lipolyticus</name>
    <dbReference type="NCBI Taxonomy" id="2491017"/>
    <lineage>
        <taxon>Bacteria</taxon>
        <taxon>Pseudomonadati</taxon>
        <taxon>Pseudomonadota</taxon>
        <taxon>Gammaproteobacteria</taxon>
        <taxon>Alteromonadales</taxon>
        <taxon>Colwelliaceae</taxon>
        <taxon>Litorilituus</taxon>
    </lineage>
</organism>
<gene>
    <name evidence="3" type="ORF">EPA86_15790</name>
</gene>
<dbReference type="InterPro" id="IPR027417">
    <property type="entry name" value="P-loop_NTPase"/>
</dbReference>
<comment type="caution">
    <text evidence="3">The sequence shown here is derived from an EMBL/GenBank/DDBJ whole genome shotgun (WGS) entry which is preliminary data.</text>
</comment>